<dbReference type="InterPro" id="IPR001478">
    <property type="entry name" value="PDZ"/>
</dbReference>
<dbReference type="SUPFAM" id="SSF50494">
    <property type="entry name" value="Trypsin-like serine proteases"/>
    <property type="match status" value="1"/>
</dbReference>
<keyword evidence="6" id="KW-0472">Membrane</keyword>
<sequence length="412" mass="43777">MGLFDDEYYGGSGSRRGFSEYGSRRSRRRSGGYNGSDRRSGGLSNAAVSAVLASLFTALLLCGLFAVLVLPRLNGTAFTALSASDPYDRIVQAAAAVRPSVVSIVNHRTAGEVMAENAALGSGVIFQKQDGKAYVITNDHVIAGAEELEAVLIDGTRLKAAVVGTDVITDVAVLEIEGGKVKSIAKVGDSDRLDLGETVIALGNPLGLGDTLTSGIVSYPKRVMPVSLNEDGVYDWEQQVIQTDAAINEGNSGGALVDLDGRLIGINTMKIASTGVEGIGFAIPINQVIETAEELVRSGRISRPYLGVYSLDLNNPYAPMAEDQLSDLKLPKGIEKGVVVLESLGPAKEAGIKLNDVIVGFDNHSIDSTLMLRKYLYGYKRIGDKMKISYYRDGKKQSVTVTLGERPQAGEQ</sequence>
<dbReference type="PRINTS" id="PR00834">
    <property type="entry name" value="PROTEASES2C"/>
</dbReference>
<evidence type="ECO:0000256" key="3">
    <source>
        <dbReference type="ARBA" id="ARBA00022801"/>
    </source>
</evidence>
<accession>A0ABQ2KWV1</accession>
<keyword evidence="6" id="KW-0812">Transmembrane</keyword>
<dbReference type="SUPFAM" id="SSF50156">
    <property type="entry name" value="PDZ domain-like"/>
    <property type="match status" value="1"/>
</dbReference>
<protein>
    <submittedName>
        <fullName evidence="8">Serine protease YyxA</fullName>
    </submittedName>
</protein>
<keyword evidence="2 8" id="KW-0645">Protease</keyword>
<gene>
    <name evidence="8" type="primary">yyxA</name>
    <name evidence="8" type="ORF">GCM10010969_10440</name>
</gene>
<dbReference type="Gene3D" id="2.30.42.10">
    <property type="match status" value="1"/>
</dbReference>
<dbReference type="Gene3D" id="2.40.10.10">
    <property type="entry name" value="Trypsin-like serine proteases"/>
    <property type="match status" value="2"/>
</dbReference>
<evidence type="ECO:0000256" key="1">
    <source>
        <dbReference type="ARBA" id="ARBA00010541"/>
    </source>
</evidence>
<dbReference type="GO" id="GO:0006508">
    <property type="term" value="P:proteolysis"/>
    <property type="evidence" value="ECO:0007669"/>
    <property type="project" value="UniProtKB-KW"/>
</dbReference>
<evidence type="ECO:0000256" key="2">
    <source>
        <dbReference type="ARBA" id="ARBA00022670"/>
    </source>
</evidence>
<dbReference type="PANTHER" id="PTHR43343">
    <property type="entry name" value="PEPTIDASE S12"/>
    <property type="match status" value="1"/>
</dbReference>
<evidence type="ECO:0000256" key="5">
    <source>
        <dbReference type="SAM" id="MobiDB-lite"/>
    </source>
</evidence>
<keyword evidence="3" id="KW-0378">Hydrolase</keyword>
<comment type="similarity">
    <text evidence="1">Belongs to the peptidase S1C family.</text>
</comment>
<dbReference type="InterPro" id="IPR009003">
    <property type="entry name" value="Peptidase_S1_PA"/>
</dbReference>
<dbReference type="Pfam" id="PF13365">
    <property type="entry name" value="Trypsin_2"/>
    <property type="match status" value="1"/>
</dbReference>
<dbReference type="EMBL" id="BMLN01000002">
    <property type="protein sequence ID" value="GGN95070.1"/>
    <property type="molecule type" value="Genomic_DNA"/>
</dbReference>
<keyword evidence="9" id="KW-1185">Reference proteome</keyword>
<name>A0ABQ2KWV1_9BACL</name>
<dbReference type="InterPro" id="IPR043504">
    <property type="entry name" value="Peptidase_S1_PA_chymotrypsin"/>
</dbReference>
<dbReference type="Pfam" id="PF13180">
    <property type="entry name" value="PDZ_2"/>
    <property type="match status" value="1"/>
</dbReference>
<dbReference type="Proteomes" id="UP000606653">
    <property type="component" value="Unassembled WGS sequence"/>
</dbReference>
<dbReference type="InterPro" id="IPR051201">
    <property type="entry name" value="Chloro_Bact_Ser_Proteases"/>
</dbReference>
<dbReference type="InterPro" id="IPR036034">
    <property type="entry name" value="PDZ_sf"/>
</dbReference>
<evidence type="ECO:0000259" key="7">
    <source>
        <dbReference type="Pfam" id="PF13180"/>
    </source>
</evidence>
<evidence type="ECO:0000313" key="9">
    <source>
        <dbReference type="Proteomes" id="UP000606653"/>
    </source>
</evidence>
<feature type="region of interest" description="Disordered" evidence="5">
    <location>
        <begin position="17"/>
        <end position="42"/>
    </location>
</feature>
<comment type="caution">
    <text evidence="8">The sequence shown here is derived from an EMBL/GenBank/DDBJ whole genome shotgun (WGS) entry which is preliminary data.</text>
</comment>
<dbReference type="PANTHER" id="PTHR43343:SF3">
    <property type="entry name" value="PROTEASE DO-LIKE 8, CHLOROPLASTIC"/>
    <property type="match status" value="1"/>
</dbReference>
<keyword evidence="6" id="KW-1133">Transmembrane helix</keyword>
<proteinExistence type="inferred from homology"/>
<dbReference type="InterPro" id="IPR001940">
    <property type="entry name" value="Peptidase_S1C"/>
</dbReference>
<evidence type="ECO:0000256" key="6">
    <source>
        <dbReference type="SAM" id="Phobius"/>
    </source>
</evidence>
<reference evidence="9" key="1">
    <citation type="journal article" date="2019" name="Int. J. Syst. Evol. Microbiol.">
        <title>The Global Catalogue of Microorganisms (GCM) 10K type strain sequencing project: providing services to taxonomists for standard genome sequencing and annotation.</title>
        <authorList>
            <consortium name="The Broad Institute Genomics Platform"/>
            <consortium name="The Broad Institute Genome Sequencing Center for Infectious Disease"/>
            <person name="Wu L."/>
            <person name="Ma J."/>
        </authorList>
    </citation>
    <scope>NUCLEOTIDE SEQUENCE [LARGE SCALE GENOMIC DNA]</scope>
    <source>
        <strain evidence="9">CGMCC 1.6964</strain>
    </source>
</reference>
<evidence type="ECO:0000313" key="8">
    <source>
        <dbReference type="EMBL" id="GGN95070.1"/>
    </source>
</evidence>
<dbReference type="GO" id="GO:0008233">
    <property type="term" value="F:peptidase activity"/>
    <property type="evidence" value="ECO:0007669"/>
    <property type="project" value="UniProtKB-KW"/>
</dbReference>
<keyword evidence="4" id="KW-0720">Serine protease</keyword>
<evidence type="ECO:0000256" key="4">
    <source>
        <dbReference type="ARBA" id="ARBA00022825"/>
    </source>
</evidence>
<organism evidence="8 9">
    <name type="scientific">Saccharibacillus kuerlensis</name>
    <dbReference type="NCBI Taxonomy" id="459527"/>
    <lineage>
        <taxon>Bacteria</taxon>
        <taxon>Bacillati</taxon>
        <taxon>Bacillota</taxon>
        <taxon>Bacilli</taxon>
        <taxon>Bacillales</taxon>
        <taxon>Paenibacillaceae</taxon>
        <taxon>Saccharibacillus</taxon>
    </lineage>
</organism>
<dbReference type="RefSeq" id="WP_018976973.1">
    <property type="nucleotide sequence ID" value="NZ_BMLN01000002.1"/>
</dbReference>
<feature type="transmembrane region" description="Helical" evidence="6">
    <location>
        <begin position="46"/>
        <end position="70"/>
    </location>
</feature>
<feature type="domain" description="PDZ" evidence="7">
    <location>
        <begin position="336"/>
        <end position="403"/>
    </location>
</feature>